<protein>
    <submittedName>
        <fullName evidence="2">Alpha/beta hydrolase family protein</fullName>
    </submittedName>
</protein>
<dbReference type="EMBL" id="CP059670">
    <property type="protein sequence ID" value="QRW25101.1"/>
    <property type="molecule type" value="Genomic_DNA"/>
</dbReference>
<evidence type="ECO:0000259" key="1">
    <source>
        <dbReference type="Pfam" id="PF12697"/>
    </source>
</evidence>
<evidence type="ECO:0000313" key="2">
    <source>
        <dbReference type="EMBL" id="QRW25101.1"/>
    </source>
</evidence>
<dbReference type="GO" id="GO:0008474">
    <property type="term" value="F:palmitoyl-(protein) hydrolase activity"/>
    <property type="evidence" value="ECO:0007669"/>
    <property type="project" value="TreeGrafter"/>
</dbReference>
<reference evidence="2" key="1">
    <citation type="submission" date="2020-05" db="EMBL/GenBank/DDBJ databases">
        <title>Evolutionary and genomic comparisons of hybrid uninucleate and nonhybrid Rhizoctonia fungi.</title>
        <authorList>
            <person name="Li C."/>
            <person name="Chen X."/>
        </authorList>
    </citation>
    <scope>NUCLEOTIDE SEQUENCE</scope>
    <source>
        <strain evidence="2">AG-1 IA</strain>
    </source>
</reference>
<evidence type="ECO:0000313" key="3">
    <source>
        <dbReference type="Proteomes" id="UP000650533"/>
    </source>
</evidence>
<dbReference type="InterPro" id="IPR000073">
    <property type="entry name" value="AB_hydrolase_1"/>
</dbReference>
<dbReference type="SUPFAM" id="SSF53474">
    <property type="entry name" value="alpha/beta-Hydrolases"/>
    <property type="match status" value="1"/>
</dbReference>
<dbReference type="GeneID" id="67029329"/>
<accession>A0A8H8P761</accession>
<sequence length="406" mass="44696">MRFYSVLIAQKSALPPTTARPWTVLYRSDSGFRRNHNLLRTSSTARALLPTRSSFDLKSIRKFLGDGSVPVSALLAVSESSNAPSPWLVAGAVVGLPLALWIYKRKVLDDGSISTKDNLYGWYTNRKSLRRITRNAGNPLHRIPKLRLLVETLMGSFEREVKVVAVAPRSYWKSTKRSPSEAGFLSDYTAVLEWISTAYPHSPVVLYGHSIGGSIAVNLLGSLPTGSTSLASRVRGLVLENAFTSIPAMVRAVYPSKWLPYYYLGPLVFDKWDALSAIRQCGLSLSPPMAPSSALQNVILSSPSILIINSENDELVPSQMGEQILDAASKVHQELSNPLGTGPRRVVIPGALHDGAFTKRQWREEIRAYIAGVAAIDSYRKCGFGKGTNEDRTLNLKSLAEEHHYF</sequence>
<dbReference type="RefSeq" id="XP_043185338.1">
    <property type="nucleotide sequence ID" value="XM_043326866.1"/>
</dbReference>
<gene>
    <name evidence="2" type="ORF">RhiXN_07050</name>
</gene>
<keyword evidence="2" id="KW-0378">Hydrolase</keyword>
<feature type="domain" description="AB hydrolase-1" evidence="1">
    <location>
        <begin position="157"/>
        <end position="323"/>
    </location>
</feature>
<dbReference type="KEGG" id="rsx:RhiXN_07050"/>
<proteinExistence type="predicted"/>
<dbReference type="Gene3D" id="3.40.50.1820">
    <property type="entry name" value="alpha/beta hydrolase"/>
    <property type="match status" value="1"/>
</dbReference>
<dbReference type="GO" id="GO:0016020">
    <property type="term" value="C:membrane"/>
    <property type="evidence" value="ECO:0007669"/>
    <property type="project" value="TreeGrafter"/>
</dbReference>
<name>A0A8H8P761_9AGAM</name>
<dbReference type="Pfam" id="PF12697">
    <property type="entry name" value="Abhydrolase_6"/>
    <property type="match status" value="1"/>
</dbReference>
<dbReference type="PANTHER" id="PTHR12277">
    <property type="entry name" value="ALPHA/BETA HYDROLASE DOMAIN-CONTAINING PROTEIN"/>
    <property type="match status" value="1"/>
</dbReference>
<dbReference type="InterPro" id="IPR029058">
    <property type="entry name" value="AB_hydrolase_fold"/>
</dbReference>
<dbReference type="Proteomes" id="UP000650533">
    <property type="component" value="Chromosome 13"/>
</dbReference>
<dbReference type="PANTHER" id="PTHR12277:SF64">
    <property type="entry name" value="SUPERFAMILY HYDROLASE, PUTATIVE (AFU_ORTHOLOGUE AFUA_3G01760)-RELATED"/>
    <property type="match status" value="1"/>
</dbReference>
<organism evidence="2 3">
    <name type="scientific">Rhizoctonia solani</name>
    <dbReference type="NCBI Taxonomy" id="456999"/>
    <lineage>
        <taxon>Eukaryota</taxon>
        <taxon>Fungi</taxon>
        <taxon>Dikarya</taxon>
        <taxon>Basidiomycota</taxon>
        <taxon>Agaricomycotina</taxon>
        <taxon>Agaricomycetes</taxon>
        <taxon>Cantharellales</taxon>
        <taxon>Ceratobasidiaceae</taxon>
        <taxon>Rhizoctonia</taxon>
    </lineage>
</organism>
<dbReference type="AlphaFoldDB" id="A0A8H8P761"/>